<dbReference type="Proteomes" id="UP000564604">
    <property type="component" value="Unassembled WGS sequence"/>
</dbReference>
<dbReference type="Gene3D" id="3.40.190.290">
    <property type="match status" value="1"/>
</dbReference>
<dbReference type="PROSITE" id="PS50931">
    <property type="entry name" value="HTH_LYSR"/>
    <property type="match status" value="1"/>
</dbReference>
<dbReference type="SUPFAM" id="SSF46785">
    <property type="entry name" value="Winged helix' DNA-binding domain"/>
    <property type="match status" value="1"/>
</dbReference>
<evidence type="ECO:0000256" key="2">
    <source>
        <dbReference type="ARBA" id="ARBA00023015"/>
    </source>
</evidence>
<dbReference type="InterPro" id="IPR036390">
    <property type="entry name" value="WH_DNA-bd_sf"/>
</dbReference>
<keyword evidence="3" id="KW-0238">DNA-binding</keyword>
<evidence type="ECO:0000256" key="1">
    <source>
        <dbReference type="ARBA" id="ARBA00009437"/>
    </source>
</evidence>
<reference evidence="6 7" key="1">
    <citation type="journal article" date="2020" name="Front. Microbiol.">
        <title>Genetic Organization of the aprX-lipA2 Operon Affects the Proteolytic Potential of Pseudomonas Species in Milk.</title>
        <authorList>
            <person name="Maier C."/>
            <person name="Huptas C."/>
            <person name="von Neubeck M."/>
            <person name="Scherer S."/>
            <person name="Wenning M."/>
            <person name="Lucking G."/>
        </authorList>
    </citation>
    <scope>NUCLEOTIDE SEQUENCE [LARGE SCALE GENOMIC DNA]</scope>
    <source>
        <strain evidence="6 7">WS 5094</strain>
    </source>
</reference>
<dbReference type="Pfam" id="PF03466">
    <property type="entry name" value="LysR_substrate"/>
    <property type="match status" value="1"/>
</dbReference>
<keyword evidence="4" id="KW-0804">Transcription</keyword>
<comment type="caution">
    <text evidence="6">The sequence shown here is derived from an EMBL/GenBank/DDBJ whole genome shotgun (WGS) entry which is preliminary data.</text>
</comment>
<evidence type="ECO:0000259" key="5">
    <source>
        <dbReference type="PROSITE" id="PS50931"/>
    </source>
</evidence>
<comment type="similarity">
    <text evidence="1">Belongs to the LysR transcriptional regulatory family.</text>
</comment>
<dbReference type="PANTHER" id="PTHR30126">
    <property type="entry name" value="HTH-TYPE TRANSCRIPTIONAL REGULATOR"/>
    <property type="match status" value="1"/>
</dbReference>
<protein>
    <submittedName>
        <fullName evidence="6">LysR family transcriptional regulator</fullName>
    </submittedName>
</protein>
<dbReference type="AlphaFoldDB" id="A0A9Q5B3D7"/>
<dbReference type="GO" id="GO:0000976">
    <property type="term" value="F:transcription cis-regulatory region binding"/>
    <property type="evidence" value="ECO:0007669"/>
    <property type="project" value="TreeGrafter"/>
</dbReference>
<gene>
    <name evidence="6" type="ORF">HBN89_16770</name>
</gene>
<sequence>MTDHAAATSSKTQGLFKRLRYRHLYMLVTLGTHKNLHRAAEALHMSQPTLTRMLQEVEDAFGCSLFDRQPRGMTPTPVGEELLKFAHSALNSLDRCVEDLTARAQGGYGHLAIGVVMGSALDEVVVTIATLKKASPQLGIRMMSDTSDLLIDLLEQERLDVAIARLGAPGDRSRFEFEPLGNDRLVFAVRAGHPLLEQPAIPVEQMVQNWTWLLQPAASPGRKALERWWADQDMLPPGMTIECSSIWAMLQLVQLTDAIMVLSEAVIHDHVRTGLISIIEQHAIEGLAPYGIILRKGAPRSKELQQFLSHLRGAMKTGPSA</sequence>
<dbReference type="InterPro" id="IPR000847">
    <property type="entry name" value="LysR_HTH_N"/>
</dbReference>
<evidence type="ECO:0000313" key="6">
    <source>
        <dbReference type="EMBL" id="NNB50907.1"/>
    </source>
</evidence>
<keyword evidence="2" id="KW-0805">Transcription regulation</keyword>
<feature type="domain" description="HTH lysR-type" evidence="5">
    <location>
        <begin position="19"/>
        <end position="76"/>
    </location>
</feature>
<evidence type="ECO:0000256" key="3">
    <source>
        <dbReference type="ARBA" id="ARBA00023125"/>
    </source>
</evidence>
<dbReference type="GO" id="GO:0003700">
    <property type="term" value="F:DNA-binding transcription factor activity"/>
    <property type="evidence" value="ECO:0007669"/>
    <property type="project" value="InterPro"/>
</dbReference>
<organism evidence="6 7">
    <name type="scientific">Pseudomonas fragi</name>
    <dbReference type="NCBI Taxonomy" id="296"/>
    <lineage>
        <taxon>Bacteria</taxon>
        <taxon>Pseudomonadati</taxon>
        <taxon>Pseudomonadota</taxon>
        <taxon>Gammaproteobacteria</taxon>
        <taxon>Pseudomonadales</taxon>
        <taxon>Pseudomonadaceae</taxon>
        <taxon>Pseudomonas</taxon>
    </lineage>
</organism>
<dbReference type="SUPFAM" id="SSF53850">
    <property type="entry name" value="Periplasmic binding protein-like II"/>
    <property type="match status" value="1"/>
</dbReference>
<dbReference type="RefSeq" id="WP_169873121.1">
    <property type="nucleotide sequence ID" value="NZ_JAAEBQ010000001.1"/>
</dbReference>
<dbReference type="Gene3D" id="1.10.10.10">
    <property type="entry name" value="Winged helix-like DNA-binding domain superfamily/Winged helix DNA-binding domain"/>
    <property type="match status" value="1"/>
</dbReference>
<proteinExistence type="inferred from homology"/>
<dbReference type="EMBL" id="JAAQYX010000024">
    <property type="protein sequence ID" value="NNB50907.1"/>
    <property type="molecule type" value="Genomic_DNA"/>
</dbReference>
<evidence type="ECO:0000313" key="7">
    <source>
        <dbReference type="Proteomes" id="UP000564604"/>
    </source>
</evidence>
<accession>A0A9Q5B3D7</accession>
<dbReference type="PRINTS" id="PR00039">
    <property type="entry name" value="HTHLYSR"/>
</dbReference>
<dbReference type="InterPro" id="IPR036388">
    <property type="entry name" value="WH-like_DNA-bd_sf"/>
</dbReference>
<evidence type="ECO:0000256" key="4">
    <source>
        <dbReference type="ARBA" id="ARBA00023163"/>
    </source>
</evidence>
<name>A0A9Q5B3D7_PSEFR</name>
<dbReference type="Pfam" id="PF00126">
    <property type="entry name" value="HTH_1"/>
    <property type="match status" value="1"/>
</dbReference>
<dbReference type="PANTHER" id="PTHR30126:SF97">
    <property type="entry name" value="HTH-TYPE TRANSCRIPTIONAL REGULATOR ABGR"/>
    <property type="match status" value="1"/>
</dbReference>
<dbReference type="InterPro" id="IPR005119">
    <property type="entry name" value="LysR_subst-bd"/>
</dbReference>